<evidence type="ECO:0000313" key="2">
    <source>
        <dbReference type="Proteomes" id="UP001240905"/>
    </source>
</evidence>
<keyword evidence="1" id="KW-0378">Hydrolase</keyword>
<dbReference type="InterPro" id="IPR036691">
    <property type="entry name" value="Endo/exonu/phosph_ase_sf"/>
</dbReference>
<keyword evidence="1" id="KW-0540">Nuclease</keyword>
<evidence type="ECO:0000313" key="1">
    <source>
        <dbReference type="EMBL" id="MDM7546125.1"/>
    </source>
</evidence>
<accession>A0AAW7ISX4</accession>
<dbReference type="GO" id="GO:0004519">
    <property type="term" value="F:endonuclease activity"/>
    <property type="evidence" value="ECO:0007669"/>
    <property type="project" value="UniProtKB-KW"/>
</dbReference>
<organism evidence="1 2">
    <name type="scientific">Lactococcus lactis</name>
    <dbReference type="NCBI Taxonomy" id="1358"/>
    <lineage>
        <taxon>Bacteria</taxon>
        <taxon>Bacillati</taxon>
        <taxon>Bacillota</taxon>
        <taxon>Bacilli</taxon>
        <taxon>Lactobacillales</taxon>
        <taxon>Streptococcaceae</taxon>
        <taxon>Lactococcus</taxon>
    </lineage>
</organism>
<gene>
    <name evidence="1" type="ORF">QUD52_03625</name>
</gene>
<keyword evidence="1" id="KW-0255">Endonuclease</keyword>
<dbReference type="AlphaFoldDB" id="A0AAW7ISX4"/>
<protein>
    <submittedName>
        <fullName evidence="1">Endonuclease/exonuclease/phosphatase family protein</fullName>
    </submittedName>
</protein>
<reference evidence="1" key="1">
    <citation type="submission" date="2023-06" db="EMBL/GenBank/DDBJ databases">
        <title>Draft Genome Sequences of lactic acid bacteria strains isolated from fermented milk products.</title>
        <authorList>
            <person name="Elcheninov A.G."/>
            <person name="Klyukina A."/>
            <person name="Zayulina K.S."/>
            <person name="Gavirova L.A."/>
            <person name="Shcherbakova P.A."/>
            <person name="Shestakov A.I."/>
            <person name="Kublanov I.V."/>
            <person name="Kochetkova T.V."/>
        </authorList>
    </citation>
    <scope>NUCLEOTIDE SEQUENCE</scope>
    <source>
        <strain evidence="1">TOM.142</strain>
    </source>
</reference>
<dbReference type="RefSeq" id="WP_058225969.1">
    <property type="nucleotide sequence ID" value="NZ_JAJGOL010000004.1"/>
</dbReference>
<dbReference type="SUPFAM" id="SSF56219">
    <property type="entry name" value="DNase I-like"/>
    <property type="match status" value="1"/>
</dbReference>
<dbReference type="Proteomes" id="UP001240905">
    <property type="component" value="Unassembled WGS sequence"/>
</dbReference>
<dbReference type="EMBL" id="JAUCAE010000004">
    <property type="protein sequence ID" value="MDM7546125.1"/>
    <property type="molecule type" value="Genomic_DNA"/>
</dbReference>
<comment type="caution">
    <text evidence="1">The sequence shown here is derived from an EMBL/GenBank/DDBJ whole genome shotgun (WGS) entry which is preliminary data.</text>
</comment>
<name>A0AAW7ISX4_9LACT</name>
<proteinExistence type="predicted"/>
<dbReference type="Gene3D" id="3.60.10.10">
    <property type="entry name" value="Endonuclease/exonuclease/phosphatase"/>
    <property type="match status" value="1"/>
</dbReference>
<sequence>MKKINIYVGNVNCTAGSGYGNTELMPLLRDIFPKNTNIPDIVILNEFYKYKDYQDFQAYFLNKEYTVAVNPLKKKGFNDVFVAISSRLDLDIETVEYAIQDKDRISPDYTSIILRNKKNEKLAIVGVRIRSYKNLDYKGNASEFKELLSFIKKLRKSGITQIMVAGDFNHARLLTDRNEDLTWEEIDILYKEYAQFPHNFHSIKQNLSQNNLILHTPEGYSYPINKSYPVHNQETPNDHLVTSNDCEIDFIEYRDETKYSDHKALVATLHFNRKD</sequence>